<dbReference type="GO" id="GO:0046513">
    <property type="term" value="P:ceramide biosynthetic process"/>
    <property type="evidence" value="ECO:0007669"/>
    <property type="project" value="TreeGrafter"/>
</dbReference>
<dbReference type="Gene3D" id="1.25.40.20">
    <property type="entry name" value="Ankyrin repeat-containing domain"/>
    <property type="match status" value="1"/>
</dbReference>
<accession>A0A835XNK9</accession>
<keyword evidence="3" id="KW-1185">Reference proteome</keyword>
<sequence>MPRWALAERLATPGCCRGLVRSQREALVAACAAADDVPLLEAALAAAGLEPSHRTLAAAAAAGALVTCRWLLAQPGRLRGPADWPATLRAAAKSGLLPLYQLCRQQCTPDWYQQPTSPGPGPGPGLGPHVALMEALLRDQSLGGGSDLTAMGPGQCAAAFEVCDLVTCQRLSERHGGLRAWALATDWAEEPAPTPAGAGIAGPGAGAGAATGAGGAGKCAGDEDWDDVEAGAGARAGKDGEKDAGDADGGLGCTLRAALRSRTPDWRAKLSWLLSQGSVLKPCHYTAAAARGPRPGPDCPSGGASLERFLWLKERGCPLAWRQDHPALWRAVACGDALAVRWLLREGVRPDQHSLRAAARRAARADHAGALAALKQAGCSLHPKELAEAAACGSGALLWLWGTFHWAMMEPDGLTPAVFTAAAASGSVEAVRWLHERGCGVFGAAAWDAAVRSGSEAMVEALAELGCPMPDDGGPLLIAAAQAEWRLLARLLDAGMPCGPTDRWLFTQCVTCGAPLRTLQALEARLGVERSDWARAEAAAEGRAGVGDGGEGEGERARVLAWVRERRGLRDQHRD</sequence>
<dbReference type="PANTHER" id="PTHR12393:SF6">
    <property type="entry name" value="SPHINGOMYELIN PHOSPHODIESTERASE 2"/>
    <property type="match status" value="1"/>
</dbReference>
<comment type="caution">
    <text evidence="2">The sequence shown here is derived from an EMBL/GenBank/DDBJ whole genome shotgun (WGS) entry which is preliminary data.</text>
</comment>
<dbReference type="InterPro" id="IPR036770">
    <property type="entry name" value="Ankyrin_rpt-contain_sf"/>
</dbReference>
<dbReference type="GO" id="GO:0016020">
    <property type="term" value="C:membrane"/>
    <property type="evidence" value="ECO:0007669"/>
    <property type="project" value="TreeGrafter"/>
</dbReference>
<proteinExistence type="predicted"/>
<feature type="region of interest" description="Disordered" evidence="1">
    <location>
        <begin position="193"/>
        <end position="226"/>
    </location>
</feature>
<gene>
    <name evidence="2" type="ORF">HYH03_016940</name>
</gene>
<dbReference type="PANTHER" id="PTHR12393">
    <property type="entry name" value="SPHINGOMYELIN PHOSPHODIESTERASE RELATED"/>
    <property type="match status" value="1"/>
</dbReference>
<dbReference type="SUPFAM" id="SSF48403">
    <property type="entry name" value="Ankyrin repeat"/>
    <property type="match status" value="1"/>
</dbReference>
<evidence type="ECO:0000313" key="3">
    <source>
        <dbReference type="Proteomes" id="UP000612055"/>
    </source>
</evidence>
<dbReference type="GO" id="GO:0030149">
    <property type="term" value="P:sphingolipid catabolic process"/>
    <property type="evidence" value="ECO:0007669"/>
    <property type="project" value="TreeGrafter"/>
</dbReference>
<organism evidence="2 3">
    <name type="scientific">Edaphochlamys debaryana</name>
    <dbReference type="NCBI Taxonomy" id="47281"/>
    <lineage>
        <taxon>Eukaryota</taxon>
        <taxon>Viridiplantae</taxon>
        <taxon>Chlorophyta</taxon>
        <taxon>core chlorophytes</taxon>
        <taxon>Chlorophyceae</taxon>
        <taxon>CS clade</taxon>
        <taxon>Chlamydomonadales</taxon>
        <taxon>Chlamydomonadales incertae sedis</taxon>
        <taxon>Edaphochlamys</taxon>
    </lineage>
</organism>
<reference evidence="2" key="1">
    <citation type="journal article" date="2020" name="bioRxiv">
        <title>Comparative genomics of Chlamydomonas.</title>
        <authorList>
            <person name="Craig R.J."/>
            <person name="Hasan A.R."/>
            <person name="Ness R.W."/>
            <person name="Keightley P.D."/>
        </authorList>
    </citation>
    <scope>NUCLEOTIDE SEQUENCE</scope>
    <source>
        <strain evidence="2">CCAP 11/70</strain>
    </source>
</reference>
<dbReference type="Proteomes" id="UP000612055">
    <property type="component" value="Unassembled WGS sequence"/>
</dbReference>
<dbReference type="EMBL" id="JAEHOE010000154">
    <property type="protein sequence ID" value="KAG2484205.1"/>
    <property type="molecule type" value="Genomic_DNA"/>
</dbReference>
<dbReference type="AlphaFoldDB" id="A0A835XNK9"/>
<feature type="compositionally biased region" description="Gly residues" evidence="1">
    <location>
        <begin position="199"/>
        <end position="218"/>
    </location>
</feature>
<evidence type="ECO:0000313" key="2">
    <source>
        <dbReference type="EMBL" id="KAG2484205.1"/>
    </source>
</evidence>
<dbReference type="GO" id="GO:0071944">
    <property type="term" value="C:cell periphery"/>
    <property type="evidence" value="ECO:0007669"/>
    <property type="project" value="TreeGrafter"/>
</dbReference>
<evidence type="ECO:0008006" key="4">
    <source>
        <dbReference type="Google" id="ProtNLM"/>
    </source>
</evidence>
<evidence type="ECO:0000256" key="1">
    <source>
        <dbReference type="SAM" id="MobiDB-lite"/>
    </source>
</evidence>
<name>A0A835XNK9_9CHLO</name>
<dbReference type="GO" id="GO:0005783">
    <property type="term" value="C:endoplasmic reticulum"/>
    <property type="evidence" value="ECO:0007669"/>
    <property type="project" value="TreeGrafter"/>
</dbReference>
<dbReference type="GO" id="GO:0004620">
    <property type="term" value="F:phospholipase activity"/>
    <property type="evidence" value="ECO:0007669"/>
    <property type="project" value="TreeGrafter"/>
</dbReference>
<protein>
    <recommendedName>
        <fullName evidence="4">Ankyrin repeat domain-containing protein</fullName>
    </recommendedName>
</protein>